<evidence type="ECO:0000256" key="9">
    <source>
        <dbReference type="SAM" id="Coils"/>
    </source>
</evidence>
<dbReference type="RefSeq" id="WP_172243151.1">
    <property type="nucleotide sequence ID" value="NZ_BMDD01000002.1"/>
</dbReference>
<evidence type="ECO:0000259" key="11">
    <source>
        <dbReference type="PROSITE" id="PS50885"/>
    </source>
</evidence>
<dbReference type="InterPro" id="IPR010559">
    <property type="entry name" value="Sig_transdc_His_kin_internal"/>
</dbReference>
<evidence type="ECO:0000256" key="2">
    <source>
        <dbReference type="ARBA" id="ARBA00022475"/>
    </source>
</evidence>
<dbReference type="InterPro" id="IPR036890">
    <property type="entry name" value="HATPase_C_sf"/>
</dbReference>
<keyword evidence="5 10" id="KW-0812">Transmembrane</keyword>
<keyword evidence="8 10" id="KW-0472">Membrane</keyword>
<evidence type="ECO:0000256" key="7">
    <source>
        <dbReference type="ARBA" id="ARBA00022989"/>
    </source>
</evidence>
<dbReference type="SUPFAM" id="SSF158472">
    <property type="entry name" value="HAMP domain-like"/>
    <property type="match status" value="1"/>
</dbReference>
<dbReference type="Gene3D" id="6.10.340.10">
    <property type="match status" value="1"/>
</dbReference>
<organism evidence="12 13">
    <name type="scientific">Saccharibacillus endophyticus</name>
    <dbReference type="NCBI Taxonomy" id="2060666"/>
    <lineage>
        <taxon>Bacteria</taxon>
        <taxon>Bacillati</taxon>
        <taxon>Bacillota</taxon>
        <taxon>Bacilli</taxon>
        <taxon>Bacillales</taxon>
        <taxon>Paenibacillaceae</taxon>
        <taxon>Saccharibacillus</taxon>
    </lineage>
</organism>
<evidence type="ECO:0000256" key="5">
    <source>
        <dbReference type="ARBA" id="ARBA00022692"/>
    </source>
</evidence>
<dbReference type="Pfam" id="PF02518">
    <property type="entry name" value="HATPase_c"/>
    <property type="match status" value="1"/>
</dbReference>
<keyword evidence="3" id="KW-0597">Phosphoprotein</keyword>
<dbReference type="Pfam" id="PF02743">
    <property type="entry name" value="dCache_1"/>
    <property type="match status" value="1"/>
</dbReference>
<dbReference type="SMART" id="SM00304">
    <property type="entry name" value="HAMP"/>
    <property type="match status" value="1"/>
</dbReference>
<feature type="transmembrane region" description="Helical" evidence="10">
    <location>
        <begin position="309"/>
        <end position="329"/>
    </location>
</feature>
<proteinExistence type="predicted"/>
<dbReference type="InterPro" id="IPR003660">
    <property type="entry name" value="HAMP_dom"/>
</dbReference>
<evidence type="ECO:0000313" key="13">
    <source>
        <dbReference type="Proteomes" id="UP000605427"/>
    </source>
</evidence>
<gene>
    <name evidence="12" type="primary">yesM</name>
    <name evidence="12" type="ORF">GCM10007362_20670</name>
</gene>
<keyword evidence="7 10" id="KW-1133">Transmembrane helix</keyword>
<feature type="transmembrane region" description="Helical" evidence="10">
    <location>
        <begin position="14"/>
        <end position="34"/>
    </location>
</feature>
<keyword evidence="6 12" id="KW-0418">Kinase</keyword>
<feature type="domain" description="HAMP" evidence="11">
    <location>
        <begin position="330"/>
        <end position="382"/>
    </location>
</feature>
<comment type="subcellular location">
    <subcellularLocation>
        <location evidence="1">Cell membrane</location>
        <topology evidence="1">Multi-pass membrane protein</topology>
    </subcellularLocation>
</comment>
<dbReference type="Proteomes" id="UP000605427">
    <property type="component" value="Unassembled WGS sequence"/>
</dbReference>
<evidence type="ECO:0000256" key="10">
    <source>
        <dbReference type="SAM" id="Phobius"/>
    </source>
</evidence>
<dbReference type="PROSITE" id="PS50885">
    <property type="entry name" value="HAMP"/>
    <property type="match status" value="1"/>
</dbReference>
<dbReference type="Pfam" id="PF00672">
    <property type="entry name" value="HAMP"/>
    <property type="match status" value="1"/>
</dbReference>
<dbReference type="CDD" id="cd06225">
    <property type="entry name" value="HAMP"/>
    <property type="match status" value="1"/>
</dbReference>
<evidence type="ECO:0000313" key="12">
    <source>
        <dbReference type="EMBL" id="GGH77230.1"/>
    </source>
</evidence>
<dbReference type="InterPro" id="IPR033479">
    <property type="entry name" value="dCache_1"/>
</dbReference>
<comment type="caution">
    <text evidence="12">The sequence shown here is derived from an EMBL/GenBank/DDBJ whole genome shotgun (WGS) entry which is preliminary data.</text>
</comment>
<evidence type="ECO:0000256" key="1">
    <source>
        <dbReference type="ARBA" id="ARBA00004651"/>
    </source>
</evidence>
<evidence type="ECO:0000256" key="6">
    <source>
        <dbReference type="ARBA" id="ARBA00022777"/>
    </source>
</evidence>
<dbReference type="Pfam" id="PF06580">
    <property type="entry name" value="His_kinase"/>
    <property type="match status" value="1"/>
</dbReference>
<dbReference type="InterPro" id="IPR050640">
    <property type="entry name" value="Bact_2-comp_sensor_kinase"/>
</dbReference>
<dbReference type="EMBL" id="BMDD01000002">
    <property type="protein sequence ID" value="GGH77230.1"/>
    <property type="molecule type" value="Genomic_DNA"/>
</dbReference>
<dbReference type="PANTHER" id="PTHR34220">
    <property type="entry name" value="SENSOR HISTIDINE KINASE YPDA"/>
    <property type="match status" value="1"/>
</dbReference>
<keyword evidence="2" id="KW-1003">Cell membrane</keyword>
<name>A0ABQ1ZU09_9BACL</name>
<dbReference type="Gene3D" id="3.30.565.10">
    <property type="entry name" value="Histidine kinase-like ATPase, C-terminal domain"/>
    <property type="match status" value="1"/>
</dbReference>
<dbReference type="InterPro" id="IPR003594">
    <property type="entry name" value="HATPase_dom"/>
</dbReference>
<feature type="coiled-coil region" evidence="9">
    <location>
        <begin position="377"/>
        <end position="404"/>
    </location>
</feature>
<keyword evidence="9" id="KW-0175">Coiled coil</keyword>
<evidence type="ECO:0000256" key="8">
    <source>
        <dbReference type="ARBA" id="ARBA00023136"/>
    </source>
</evidence>
<protein>
    <submittedName>
        <fullName evidence="12">Sensor histidine kinase YesM</fullName>
    </submittedName>
</protein>
<dbReference type="SUPFAM" id="SSF55874">
    <property type="entry name" value="ATPase domain of HSP90 chaperone/DNA topoisomerase II/histidine kinase"/>
    <property type="match status" value="1"/>
</dbReference>
<keyword evidence="4" id="KW-0808">Transferase</keyword>
<dbReference type="GO" id="GO:0016301">
    <property type="term" value="F:kinase activity"/>
    <property type="evidence" value="ECO:0007669"/>
    <property type="project" value="UniProtKB-KW"/>
</dbReference>
<accession>A0ABQ1ZU09</accession>
<evidence type="ECO:0000256" key="3">
    <source>
        <dbReference type="ARBA" id="ARBA00022553"/>
    </source>
</evidence>
<dbReference type="PANTHER" id="PTHR34220:SF7">
    <property type="entry name" value="SENSOR HISTIDINE KINASE YPDA"/>
    <property type="match status" value="1"/>
</dbReference>
<keyword evidence="13" id="KW-1185">Reference proteome</keyword>
<dbReference type="SMART" id="SM00387">
    <property type="entry name" value="HATPase_c"/>
    <property type="match status" value="1"/>
</dbReference>
<evidence type="ECO:0000256" key="4">
    <source>
        <dbReference type="ARBA" id="ARBA00022679"/>
    </source>
</evidence>
<sequence length="614" mass="69559">MRPLRGFRKLGSQLLLYVMLISLAVLAGFSYFIYSFMQNMVREQNESLLLQQFQQLDHNIDGLVSEVDRLSMLFLRDDRIQNLLYGIADKTEVEFLESKNDVQNVIADFIDNYGYIDSIYITSDNLGAVGGSEDRTLVYDKEEWKKSFFTSEPFQRTIQRYPELVLEPRIRKSFYNPYMTGDADGYLVSLMRGTRAIYDPNTSATLIFNIDERYLASLYAASLKPDEGDMYIVDGSGMVLSSSRPEQVGTRAPFVPASSDPGGYGSFDERSGGRDVQIVYYRMDATDWYLTKEIPLARYSEQIFAVQRLVAIVFLLSVLAIFVASYFWLRRMIRPLRLLAEKMQDMSRGELGVTMRHIPNNELGTLIRRFNEMSLSIVELVDKNNEIQEKKRELELEALQYQINPHFLYNTLNMIRWMAAIVKADNIVGTIVALGNLLRPVFSKKDPMCALRDELEYLQNYLTIAGMRFGDDIRFEQDVPEELKDCRVPRFILQPLVENSIAAGRQEETPGITIEIGAFEEDGVLTLSVTDSGAGLTPEEVEGLNAGLERGDAQRPGESVSGVGLNNVNKRIRLYFGDDYGVRFVPREKGAEAVVTLPALQSEDGFGGNARAEA</sequence>
<reference evidence="13" key="1">
    <citation type="journal article" date="2019" name="Int. J. Syst. Evol. Microbiol.">
        <title>The Global Catalogue of Microorganisms (GCM) 10K type strain sequencing project: providing services to taxonomists for standard genome sequencing and annotation.</title>
        <authorList>
            <consortium name="The Broad Institute Genomics Platform"/>
            <consortium name="The Broad Institute Genome Sequencing Center for Infectious Disease"/>
            <person name="Wu L."/>
            <person name="Ma J."/>
        </authorList>
    </citation>
    <scope>NUCLEOTIDE SEQUENCE [LARGE SCALE GENOMIC DNA]</scope>
    <source>
        <strain evidence="13">CCM 8702</strain>
    </source>
</reference>